<feature type="compositionally biased region" description="Basic and acidic residues" evidence="1">
    <location>
        <begin position="382"/>
        <end position="393"/>
    </location>
</feature>
<dbReference type="AlphaFoldDB" id="A0A6G1I066"/>
<feature type="compositionally biased region" description="Basic residues" evidence="1">
    <location>
        <begin position="394"/>
        <end position="410"/>
    </location>
</feature>
<organism evidence="2 3">
    <name type="scientific">Trichodelitschia bisporula</name>
    <dbReference type="NCBI Taxonomy" id="703511"/>
    <lineage>
        <taxon>Eukaryota</taxon>
        <taxon>Fungi</taxon>
        <taxon>Dikarya</taxon>
        <taxon>Ascomycota</taxon>
        <taxon>Pezizomycotina</taxon>
        <taxon>Dothideomycetes</taxon>
        <taxon>Dothideomycetes incertae sedis</taxon>
        <taxon>Phaeotrichales</taxon>
        <taxon>Phaeotrichaceae</taxon>
        <taxon>Trichodelitschia</taxon>
    </lineage>
</organism>
<protein>
    <recommendedName>
        <fullName evidence="4">G-patch domain-containing protein</fullName>
    </recommendedName>
</protein>
<feature type="compositionally biased region" description="Basic and acidic residues" evidence="1">
    <location>
        <begin position="212"/>
        <end position="337"/>
    </location>
</feature>
<feature type="region of interest" description="Disordered" evidence="1">
    <location>
        <begin position="91"/>
        <end position="117"/>
    </location>
</feature>
<feature type="compositionally biased region" description="Basic and acidic residues" evidence="1">
    <location>
        <begin position="96"/>
        <end position="113"/>
    </location>
</feature>
<proteinExistence type="predicted"/>
<evidence type="ECO:0000313" key="2">
    <source>
        <dbReference type="EMBL" id="KAF2401670.1"/>
    </source>
</evidence>
<evidence type="ECO:0008006" key="4">
    <source>
        <dbReference type="Google" id="ProtNLM"/>
    </source>
</evidence>
<evidence type="ECO:0000313" key="3">
    <source>
        <dbReference type="Proteomes" id="UP000799640"/>
    </source>
</evidence>
<feature type="region of interest" description="Disordered" evidence="1">
    <location>
        <begin position="209"/>
        <end position="410"/>
    </location>
</feature>
<keyword evidence="3" id="KW-1185">Reference proteome</keyword>
<dbReference type="EMBL" id="ML996692">
    <property type="protein sequence ID" value="KAF2401670.1"/>
    <property type="molecule type" value="Genomic_DNA"/>
</dbReference>
<dbReference type="Proteomes" id="UP000799640">
    <property type="component" value="Unassembled WGS sequence"/>
</dbReference>
<gene>
    <name evidence="2" type="ORF">EJ06DRAFT_528830</name>
</gene>
<accession>A0A6G1I066</accession>
<dbReference type="OrthoDB" id="3366546at2759"/>
<sequence>MDARAHLTRHGWRGDGHSLDPSNRGLKKPLLITHKTDQKGLGTKKAAENLSDQWWLRAFDDALQQVGAEDRKVGGLYGFFVRGGVLGGTIGEDDEVRPGDKDGRGEGEKRSDNADADAPAAVDVLAKKILKRKRREAAIADDASSKRAARLTLEQWVEIGVACQPELDKIDERIRRKVLNERSAPELGITVDRARDKLERLVKLRDRVRRRADKEKHRAMKEERRADREEARADREEARAMRAAEEGNEGKTVEERRKEEGKRRRRAERAERREERAAEREAREERRAMKDERVAAKAERIAAKVERGEERAEANSRRWEERLLAKEEREARAAQEPKKKKKKGVEAGSADADDDAAASPGFEPMLPAIGGTINSAEEEEAEFTRKGEKDARKKGEKKKKKSKKGRNGEV</sequence>
<name>A0A6G1I066_9PEZI</name>
<evidence type="ECO:0000256" key="1">
    <source>
        <dbReference type="SAM" id="MobiDB-lite"/>
    </source>
</evidence>
<feature type="region of interest" description="Disordered" evidence="1">
    <location>
        <begin position="1"/>
        <end position="26"/>
    </location>
</feature>
<feature type="compositionally biased region" description="Basic residues" evidence="1">
    <location>
        <begin position="1"/>
        <end position="11"/>
    </location>
</feature>
<reference evidence="2" key="1">
    <citation type="journal article" date="2020" name="Stud. Mycol.">
        <title>101 Dothideomycetes genomes: a test case for predicting lifestyles and emergence of pathogens.</title>
        <authorList>
            <person name="Haridas S."/>
            <person name="Albert R."/>
            <person name="Binder M."/>
            <person name="Bloem J."/>
            <person name="Labutti K."/>
            <person name="Salamov A."/>
            <person name="Andreopoulos B."/>
            <person name="Baker S."/>
            <person name="Barry K."/>
            <person name="Bills G."/>
            <person name="Bluhm B."/>
            <person name="Cannon C."/>
            <person name="Castanera R."/>
            <person name="Culley D."/>
            <person name="Daum C."/>
            <person name="Ezra D."/>
            <person name="Gonzalez J."/>
            <person name="Henrissat B."/>
            <person name="Kuo A."/>
            <person name="Liang C."/>
            <person name="Lipzen A."/>
            <person name="Lutzoni F."/>
            <person name="Magnuson J."/>
            <person name="Mondo S."/>
            <person name="Nolan M."/>
            <person name="Ohm R."/>
            <person name="Pangilinan J."/>
            <person name="Park H.-J."/>
            <person name="Ramirez L."/>
            <person name="Alfaro M."/>
            <person name="Sun H."/>
            <person name="Tritt A."/>
            <person name="Yoshinaga Y."/>
            <person name="Zwiers L.-H."/>
            <person name="Turgeon B."/>
            <person name="Goodwin S."/>
            <person name="Spatafora J."/>
            <person name="Crous P."/>
            <person name="Grigoriev I."/>
        </authorList>
    </citation>
    <scope>NUCLEOTIDE SEQUENCE</scope>
    <source>
        <strain evidence="2">CBS 262.69</strain>
    </source>
</reference>